<dbReference type="PANTHER" id="PTHR42894:SF1">
    <property type="entry name" value="N-(5'-PHOSPHORIBOSYL)ANTHRANILATE ISOMERASE"/>
    <property type="match status" value="1"/>
</dbReference>
<dbReference type="HAMAP" id="MF_00135">
    <property type="entry name" value="PRAI"/>
    <property type="match status" value="1"/>
</dbReference>
<dbReference type="NCBIfam" id="NF002295">
    <property type="entry name" value="PRK01222.1-1"/>
    <property type="match status" value="1"/>
</dbReference>
<evidence type="ECO:0000256" key="5">
    <source>
        <dbReference type="ARBA" id="ARBA00022605"/>
    </source>
</evidence>
<dbReference type="InterPro" id="IPR001240">
    <property type="entry name" value="PRAI_dom"/>
</dbReference>
<proteinExistence type="inferred from homology"/>
<dbReference type="Gene3D" id="3.20.20.70">
    <property type="entry name" value="Aldolase class I"/>
    <property type="match status" value="1"/>
</dbReference>
<dbReference type="Proteomes" id="UP000228751">
    <property type="component" value="Unassembled WGS sequence"/>
</dbReference>
<evidence type="ECO:0000313" key="11">
    <source>
        <dbReference type="EMBL" id="PHY93999.1"/>
    </source>
</evidence>
<comment type="pathway">
    <text evidence="2 9">Amino-acid biosynthesis; L-tryptophan biosynthesis; L-tryptophan from chorismate: step 3/5.</text>
</comment>
<dbReference type="OrthoDB" id="9796196at2"/>
<protein>
    <recommendedName>
        <fullName evidence="4 9">N-(5'-phosphoribosyl)anthranilate isomerase</fullName>
        <shortName evidence="9">PRAI</shortName>
        <ecNumber evidence="3 9">5.3.1.24</ecNumber>
    </recommendedName>
</protein>
<dbReference type="EC" id="5.3.1.24" evidence="3 9"/>
<keyword evidence="8 9" id="KW-0413">Isomerase</keyword>
<keyword evidence="12" id="KW-1185">Reference proteome</keyword>
<comment type="similarity">
    <text evidence="9">Belongs to the TrpF family.</text>
</comment>
<reference evidence="11 12" key="1">
    <citation type="submission" date="2017-10" db="EMBL/GenBank/DDBJ databases">
        <title>Genomic analysis of the genus Acetobacter.</title>
        <authorList>
            <person name="Kim K.H."/>
            <person name="Chun B.H."/>
            <person name="Son A.R."/>
            <person name="Jeon C.O."/>
        </authorList>
    </citation>
    <scope>NUCLEOTIDE SEQUENCE [LARGE SCALE GENOMIC DNA]</scope>
    <source>
        <strain evidence="11 12">LHT 2458</strain>
    </source>
</reference>
<dbReference type="SUPFAM" id="SSF51366">
    <property type="entry name" value="Ribulose-phoshate binding barrel"/>
    <property type="match status" value="1"/>
</dbReference>
<evidence type="ECO:0000313" key="12">
    <source>
        <dbReference type="Proteomes" id="UP000228751"/>
    </source>
</evidence>
<dbReference type="Pfam" id="PF00697">
    <property type="entry name" value="PRAI"/>
    <property type="match status" value="1"/>
</dbReference>
<evidence type="ECO:0000256" key="7">
    <source>
        <dbReference type="ARBA" id="ARBA00023141"/>
    </source>
</evidence>
<evidence type="ECO:0000256" key="8">
    <source>
        <dbReference type="ARBA" id="ARBA00023235"/>
    </source>
</evidence>
<dbReference type="GO" id="GO:0000162">
    <property type="term" value="P:L-tryptophan biosynthetic process"/>
    <property type="evidence" value="ECO:0007669"/>
    <property type="project" value="UniProtKB-UniRule"/>
</dbReference>
<keyword evidence="7 9" id="KW-0057">Aromatic amino acid biosynthesis</keyword>
<comment type="caution">
    <text evidence="11">The sequence shown here is derived from an EMBL/GenBank/DDBJ whole genome shotgun (WGS) entry which is preliminary data.</text>
</comment>
<dbReference type="RefSeq" id="WP_099541335.1">
    <property type="nucleotide sequence ID" value="NZ_PEBQ01000114.1"/>
</dbReference>
<dbReference type="EMBL" id="PEBQ01000114">
    <property type="protein sequence ID" value="PHY93999.1"/>
    <property type="molecule type" value="Genomic_DNA"/>
</dbReference>
<organism evidence="11 12">
    <name type="scientific">Acetobacter pomorum</name>
    <dbReference type="NCBI Taxonomy" id="65959"/>
    <lineage>
        <taxon>Bacteria</taxon>
        <taxon>Pseudomonadati</taxon>
        <taxon>Pseudomonadota</taxon>
        <taxon>Alphaproteobacteria</taxon>
        <taxon>Acetobacterales</taxon>
        <taxon>Acetobacteraceae</taxon>
        <taxon>Acetobacter</taxon>
    </lineage>
</organism>
<dbReference type="InterPro" id="IPR011060">
    <property type="entry name" value="RibuloseP-bd_barrel"/>
</dbReference>
<dbReference type="InterPro" id="IPR044643">
    <property type="entry name" value="TrpF_fam"/>
</dbReference>
<comment type="catalytic activity">
    <reaction evidence="1 9">
        <text>N-(5-phospho-beta-D-ribosyl)anthranilate = 1-(2-carboxyphenylamino)-1-deoxy-D-ribulose 5-phosphate</text>
        <dbReference type="Rhea" id="RHEA:21540"/>
        <dbReference type="ChEBI" id="CHEBI:18277"/>
        <dbReference type="ChEBI" id="CHEBI:58613"/>
        <dbReference type="EC" id="5.3.1.24"/>
    </reaction>
</comment>
<evidence type="ECO:0000256" key="6">
    <source>
        <dbReference type="ARBA" id="ARBA00022822"/>
    </source>
</evidence>
<evidence type="ECO:0000256" key="9">
    <source>
        <dbReference type="HAMAP-Rule" id="MF_00135"/>
    </source>
</evidence>
<dbReference type="PANTHER" id="PTHR42894">
    <property type="entry name" value="N-(5'-PHOSPHORIBOSYL)ANTHRANILATE ISOMERASE"/>
    <property type="match status" value="1"/>
</dbReference>
<dbReference type="InterPro" id="IPR013785">
    <property type="entry name" value="Aldolase_TIM"/>
</dbReference>
<dbReference type="GO" id="GO:0004640">
    <property type="term" value="F:phosphoribosylanthranilate isomerase activity"/>
    <property type="evidence" value="ECO:0007669"/>
    <property type="project" value="UniProtKB-UniRule"/>
</dbReference>
<feature type="domain" description="N-(5'phosphoribosyl) anthranilate isomerase (PRAI)" evidence="10">
    <location>
        <begin position="8"/>
        <end position="205"/>
    </location>
</feature>
<dbReference type="UniPathway" id="UPA00035">
    <property type="reaction ID" value="UER00042"/>
</dbReference>
<keyword evidence="5 9" id="KW-0028">Amino-acid biosynthesis</keyword>
<dbReference type="CDD" id="cd00405">
    <property type="entry name" value="PRAI"/>
    <property type="match status" value="1"/>
</dbReference>
<evidence type="ECO:0000256" key="1">
    <source>
        <dbReference type="ARBA" id="ARBA00001164"/>
    </source>
</evidence>
<evidence type="ECO:0000256" key="3">
    <source>
        <dbReference type="ARBA" id="ARBA00012572"/>
    </source>
</evidence>
<accession>A0A2G4RBP4</accession>
<evidence type="ECO:0000256" key="2">
    <source>
        <dbReference type="ARBA" id="ARBA00004664"/>
    </source>
</evidence>
<keyword evidence="6 9" id="KW-0822">Tryptophan biosynthesis</keyword>
<name>A0A2G4RBP4_9PROT</name>
<dbReference type="AlphaFoldDB" id="A0A2G4RBP4"/>
<evidence type="ECO:0000259" key="10">
    <source>
        <dbReference type="Pfam" id="PF00697"/>
    </source>
</evidence>
<gene>
    <name evidence="9" type="primary">trpF</name>
    <name evidence="11" type="ORF">CSR02_08680</name>
</gene>
<evidence type="ECO:0000256" key="4">
    <source>
        <dbReference type="ARBA" id="ARBA00022272"/>
    </source>
</evidence>
<sequence>MKRTRTGVKICGITEEAGLDACIEYGADWIGFVFFERSPRYVSASRAAVLGKRVTNNIKKVGLFVNPDDTTLKQVLDQVELDILQVYTTPDRALQIQNQFGRPVWVSIPVAGKGDLPSQCPVQRILIEPKPPVDALHPGGNAQQLNWNLLQGWKPTYPWMLAGGLNPENVGQAVAITGVPAVDVSSGVESAPGIKNPRAIARFIHNARAPVIV</sequence>